<accession>A0ABT3QDM4</accession>
<dbReference type="RefSeq" id="WP_233127608.1">
    <property type="nucleotide sequence ID" value="NZ_JAERKX010000004.1"/>
</dbReference>
<reference evidence="2 3" key="1">
    <citation type="submission" date="2022-11" db="EMBL/GenBank/DDBJ databases">
        <title>Genome sequencing of Acetobacter type strain.</title>
        <authorList>
            <person name="Heo J."/>
            <person name="Lee D."/>
            <person name="Han B.-H."/>
            <person name="Hong S.-B."/>
            <person name="Kwon S.-W."/>
        </authorList>
    </citation>
    <scope>NUCLEOTIDE SEQUENCE [LARGE SCALE GENOMIC DNA]</scope>
    <source>
        <strain evidence="2 3">KACC 21253</strain>
    </source>
</reference>
<name>A0ABT3QDM4_9PROT</name>
<evidence type="ECO:0000313" key="3">
    <source>
        <dbReference type="Proteomes" id="UP001301152"/>
    </source>
</evidence>
<feature type="region of interest" description="Disordered" evidence="1">
    <location>
        <begin position="160"/>
        <end position="214"/>
    </location>
</feature>
<feature type="compositionally biased region" description="Polar residues" evidence="1">
    <location>
        <begin position="160"/>
        <end position="171"/>
    </location>
</feature>
<dbReference type="Proteomes" id="UP001301152">
    <property type="component" value="Unassembled WGS sequence"/>
</dbReference>
<feature type="compositionally biased region" description="Polar residues" evidence="1">
    <location>
        <begin position="204"/>
        <end position="214"/>
    </location>
</feature>
<evidence type="ECO:0000313" key="2">
    <source>
        <dbReference type="EMBL" id="MCX2563388.1"/>
    </source>
</evidence>
<comment type="caution">
    <text evidence="2">The sequence shown here is derived from an EMBL/GenBank/DDBJ whole genome shotgun (WGS) entry which is preliminary data.</text>
</comment>
<gene>
    <name evidence="2" type="primary">lptE</name>
    <name evidence="2" type="ORF">OQ497_05345</name>
</gene>
<proteinExistence type="predicted"/>
<keyword evidence="3" id="KW-1185">Reference proteome</keyword>
<keyword evidence="2" id="KW-0449">Lipoprotein</keyword>
<dbReference type="EMBL" id="JAPIUZ010000002">
    <property type="protein sequence ID" value="MCX2563388.1"/>
    <property type="molecule type" value="Genomic_DNA"/>
</dbReference>
<protein>
    <submittedName>
        <fullName evidence="2">LPS assembly lipoprotein LptE</fullName>
    </submittedName>
</protein>
<organism evidence="2 3">
    <name type="scientific">Acetobacter thailandicus</name>
    <dbReference type="NCBI Taxonomy" id="1502842"/>
    <lineage>
        <taxon>Bacteria</taxon>
        <taxon>Pseudomonadati</taxon>
        <taxon>Pseudomonadota</taxon>
        <taxon>Alphaproteobacteria</taxon>
        <taxon>Acetobacterales</taxon>
        <taxon>Acetobacteraceae</taxon>
        <taxon>Acetobacter</taxon>
    </lineage>
</organism>
<dbReference type="Gene3D" id="3.30.160.150">
    <property type="entry name" value="Lipoprotein like domain"/>
    <property type="match status" value="1"/>
</dbReference>
<evidence type="ECO:0000256" key="1">
    <source>
        <dbReference type="SAM" id="MobiDB-lite"/>
    </source>
</evidence>
<sequence>MTFSLNGCGFQPLYGEQSQKGAADVSAELKRVYVANIPERTGQQLRLALQQNMAGAGPEAPDGYTLYVSPYFGEEAIDIHADNTSGRTRINAHAHWQLMTVAEHPVLLAQGDATSLDGYTTVYEQYFAQTMNNETALGRVAQALGDQITQQVAIWFRTQTKPAQGASQQGPKTYYPLVNTMPNNSDQGDPQEEAGADAIPNMATGRSPTNGNSQ</sequence>